<gene>
    <name evidence="2" type="ORF">K491DRAFT_722589</name>
</gene>
<reference evidence="2" key="1">
    <citation type="journal article" date="2020" name="Stud. Mycol.">
        <title>101 Dothideomycetes genomes: a test case for predicting lifestyles and emergence of pathogens.</title>
        <authorList>
            <person name="Haridas S."/>
            <person name="Albert R."/>
            <person name="Binder M."/>
            <person name="Bloem J."/>
            <person name="Labutti K."/>
            <person name="Salamov A."/>
            <person name="Andreopoulos B."/>
            <person name="Baker S."/>
            <person name="Barry K."/>
            <person name="Bills G."/>
            <person name="Bluhm B."/>
            <person name="Cannon C."/>
            <person name="Castanera R."/>
            <person name="Culley D."/>
            <person name="Daum C."/>
            <person name="Ezra D."/>
            <person name="Gonzalez J."/>
            <person name="Henrissat B."/>
            <person name="Kuo A."/>
            <person name="Liang C."/>
            <person name="Lipzen A."/>
            <person name="Lutzoni F."/>
            <person name="Magnuson J."/>
            <person name="Mondo S."/>
            <person name="Nolan M."/>
            <person name="Ohm R."/>
            <person name="Pangilinan J."/>
            <person name="Park H.-J."/>
            <person name="Ramirez L."/>
            <person name="Alfaro M."/>
            <person name="Sun H."/>
            <person name="Tritt A."/>
            <person name="Yoshinaga Y."/>
            <person name="Zwiers L.-H."/>
            <person name="Turgeon B."/>
            <person name="Goodwin S."/>
            <person name="Spatafora J."/>
            <person name="Crous P."/>
            <person name="Grigoriev I."/>
        </authorList>
    </citation>
    <scope>NUCLEOTIDE SEQUENCE</scope>
    <source>
        <strain evidence="2">CBS 122681</strain>
    </source>
</reference>
<accession>A0A6A6SLC9</accession>
<dbReference type="EMBL" id="MU004540">
    <property type="protein sequence ID" value="KAF2648420.1"/>
    <property type="molecule type" value="Genomic_DNA"/>
</dbReference>
<feature type="chain" id="PRO_5025553130" evidence="1">
    <location>
        <begin position="19"/>
        <end position="211"/>
    </location>
</feature>
<evidence type="ECO:0000256" key="1">
    <source>
        <dbReference type="SAM" id="SignalP"/>
    </source>
</evidence>
<protein>
    <submittedName>
        <fullName evidence="2">Uncharacterized protein</fullName>
    </submittedName>
</protein>
<evidence type="ECO:0000313" key="2">
    <source>
        <dbReference type="EMBL" id="KAF2648420.1"/>
    </source>
</evidence>
<name>A0A6A6SLC9_9PLEO</name>
<organism evidence="2 3">
    <name type="scientific">Lophiostoma macrostomum CBS 122681</name>
    <dbReference type="NCBI Taxonomy" id="1314788"/>
    <lineage>
        <taxon>Eukaryota</taxon>
        <taxon>Fungi</taxon>
        <taxon>Dikarya</taxon>
        <taxon>Ascomycota</taxon>
        <taxon>Pezizomycotina</taxon>
        <taxon>Dothideomycetes</taxon>
        <taxon>Pleosporomycetidae</taxon>
        <taxon>Pleosporales</taxon>
        <taxon>Lophiostomataceae</taxon>
        <taxon>Lophiostoma</taxon>
    </lineage>
</organism>
<dbReference type="Proteomes" id="UP000799324">
    <property type="component" value="Unassembled WGS sequence"/>
</dbReference>
<feature type="signal peptide" evidence="1">
    <location>
        <begin position="1"/>
        <end position="18"/>
    </location>
</feature>
<sequence length="211" mass="23225">MHFFTSAVSLAIYSTSLAAPLEQRASDIQTITFFTGTLYDGPSATLTFDITPDYQCQNLPASVDNKALSFKLSEDRGRISCKLHDLPNCVPTYDVDTVFLYDDVPNLGQDPYVIGSRTSSVTCFNSMSTKTKRCGRGGYCPDEDTAIDVSKRCGRGGYCPEEEEGEDIAEEVNKRCGRGGYCPDEDTNTEVAKRCGRGGYCPEEDEQSQFE</sequence>
<keyword evidence="1" id="KW-0732">Signal</keyword>
<evidence type="ECO:0000313" key="3">
    <source>
        <dbReference type="Proteomes" id="UP000799324"/>
    </source>
</evidence>
<keyword evidence="3" id="KW-1185">Reference proteome</keyword>
<proteinExistence type="predicted"/>
<dbReference type="AlphaFoldDB" id="A0A6A6SLC9"/>